<dbReference type="EMBL" id="LN890656">
    <property type="protein sequence ID" value="CUS05827.1"/>
    <property type="molecule type" value="Genomic_DNA"/>
</dbReference>
<dbReference type="AlphaFoldDB" id="A0A170PJP5"/>
<dbReference type="Proteomes" id="UP000215027">
    <property type="component" value="Chromosome II"/>
</dbReference>
<feature type="transmembrane region" description="Helical" evidence="2">
    <location>
        <begin position="173"/>
        <end position="190"/>
    </location>
</feature>
<organism evidence="3 4">
    <name type="scientific">Candidatus Promineifilum breve</name>
    <dbReference type="NCBI Taxonomy" id="1806508"/>
    <lineage>
        <taxon>Bacteria</taxon>
        <taxon>Bacillati</taxon>
        <taxon>Chloroflexota</taxon>
        <taxon>Ardenticatenia</taxon>
        <taxon>Candidatus Promineifilales</taxon>
        <taxon>Candidatus Promineifilaceae</taxon>
        <taxon>Candidatus Promineifilum</taxon>
    </lineage>
</organism>
<feature type="transmembrane region" description="Helical" evidence="2">
    <location>
        <begin position="424"/>
        <end position="445"/>
    </location>
</feature>
<keyword evidence="2" id="KW-1133">Transmembrane helix</keyword>
<reference evidence="3" key="1">
    <citation type="submission" date="2016-01" db="EMBL/GenBank/DDBJ databases">
        <authorList>
            <person name="Mcilroy J.S."/>
            <person name="Karst M S."/>
            <person name="Albertsen M."/>
        </authorList>
    </citation>
    <scope>NUCLEOTIDE SEQUENCE</scope>
    <source>
        <strain evidence="3">Cfx-K</strain>
    </source>
</reference>
<keyword evidence="4" id="KW-1185">Reference proteome</keyword>
<evidence type="ECO:0008006" key="5">
    <source>
        <dbReference type="Google" id="ProtNLM"/>
    </source>
</evidence>
<keyword evidence="2" id="KW-0812">Transmembrane</keyword>
<evidence type="ECO:0000256" key="1">
    <source>
        <dbReference type="SAM" id="MobiDB-lite"/>
    </source>
</evidence>
<feature type="transmembrane region" description="Helical" evidence="2">
    <location>
        <begin position="196"/>
        <end position="214"/>
    </location>
</feature>
<evidence type="ECO:0000313" key="4">
    <source>
        <dbReference type="Proteomes" id="UP000215027"/>
    </source>
</evidence>
<gene>
    <name evidence="3" type="ORF">CFX0092_B0293</name>
</gene>
<feature type="region of interest" description="Disordered" evidence="1">
    <location>
        <begin position="1"/>
        <end position="68"/>
    </location>
</feature>
<feature type="transmembrane region" description="Helical" evidence="2">
    <location>
        <begin position="335"/>
        <end position="355"/>
    </location>
</feature>
<protein>
    <recommendedName>
        <fullName evidence="5">Glycosyltransferase RgtA/B/C/D-like domain-containing protein</fullName>
    </recommendedName>
</protein>
<dbReference type="RefSeq" id="WP_157913331.1">
    <property type="nucleotide sequence ID" value="NZ_LN890656.1"/>
</dbReference>
<feature type="transmembrane region" description="Helical" evidence="2">
    <location>
        <begin position="362"/>
        <end position="379"/>
    </location>
</feature>
<feature type="transmembrane region" description="Helical" evidence="2">
    <location>
        <begin position="221"/>
        <end position="237"/>
    </location>
</feature>
<feature type="transmembrane region" description="Helical" evidence="2">
    <location>
        <begin position="385"/>
        <end position="404"/>
    </location>
</feature>
<feature type="transmembrane region" description="Helical" evidence="2">
    <location>
        <begin position="279"/>
        <end position="297"/>
    </location>
</feature>
<evidence type="ECO:0000256" key="2">
    <source>
        <dbReference type="SAM" id="Phobius"/>
    </source>
</evidence>
<feature type="transmembrane region" description="Helical" evidence="2">
    <location>
        <begin position="76"/>
        <end position="99"/>
    </location>
</feature>
<name>A0A170PJP5_9CHLR</name>
<evidence type="ECO:0000313" key="3">
    <source>
        <dbReference type="EMBL" id="CUS05827.1"/>
    </source>
</evidence>
<sequence>MTGEMKTTRDGQNPLLTSPEGRGTSADEQKPLLTSPGGRGTRVAALEATADGRRPTTNQPGDPLTPAPLLPRSPALSILATAIGLFAVAVALFAAIQWATPGIVGNDGYYHIKMGYLMRQEGLTPAFEALPNTILNAEAYYDHHLLFHLFLAPFAGVDPAADGGAALTRGAKLAAVVLPALAVVAVWWLLRGQGVAYAAVWALGLFAVSEAFLYRMSMGRAQAGAVIFLALALHWLLNGRHKWLAPLGFLFVWFYNAFPLLLVVAGVYVVAVFMLERRVAWGAMAFPAVGIALGLLINPYFPENVVFIAGHLLPKVGASVVPVGNEWSPYETWTLATNSAGALVAVLLGALALGWREERIDLASLVGLGLVGVFGLMVFKSRRFVEYFPVMALLFLAFSSAPLLGRVVGKREELNTDGHGFNGFYGLGLVVIVALALGGLVYITVRDARGLVADSRPADLYAGAMLFLRAEGEKRDGDVTVFQTDWDDFTRQFFYYDQARYINGLDPTFMQLHDAALYDEWVDITRGRVDSPGQAIRDRFGAQFVFSDVGHEGFLAAAADDPLLREIYRDEYAVVFAVQ</sequence>
<accession>A0A170PJP5</accession>
<keyword evidence="2" id="KW-0472">Membrane</keyword>
<proteinExistence type="predicted"/>
<dbReference type="KEGG" id="pbf:CFX0092_B0293"/>
<feature type="transmembrane region" description="Helical" evidence="2">
    <location>
        <begin position="243"/>
        <end position="272"/>
    </location>
</feature>
<dbReference type="OrthoDB" id="320304at2"/>